<keyword evidence="6" id="KW-0902">Two-component regulatory system</keyword>
<dbReference type="Gene3D" id="1.10.287.130">
    <property type="match status" value="1"/>
</dbReference>
<evidence type="ECO:0000313" key="8">
    <source>
        <dbReference type="EMBL" id="ERT06490.1"/>
    </source>
</evidence>
<keyword evidence="9" id="KW-1185">Reference proteome</keyword>
<comment type="caution">
    <text evidence="8">The sequence shown here is derived from an EMBL/GenBank/DDBJ whole genome shotgun (WGS) entry which is preliminary data.</text>
</comment>
<dbReference type="SMART" id="SM00388">
    <property type="entry name" value="HisKA"/>
    <property type="match status" value="1"/>
</dbReference>
<evidence type="ECO:0000256" key="1">
    <source>
        <dbReference type="ARBA" id="ARBA00000085"/>
    </source>
</evidence>
<evidence type="ECO:0000256" key="3">
    <source>
        <dbReference type="ARBA" id="ARBA00022553"/>
    </source>
</evidence>
<keyword evidence="4" id="KW-0808">Transferase</keyword>
<accession>U7QHF4</accession>
<reference evidence="8 9" key="1">
    <citation type="journal article" date="2013" name="Front. Microbiol.">
        <title>Comparative genomic analyses of the cyanobacterium, Lyngbya aestuarii BL J, a powerful hydrogen producer.</title>
        <authorList>
            <person name="Kothari A."/>
            <person name="Vaughn M."/>
            <person name="Garcia-Pichel F."/>
        </authorList>
    </citation>
    <scope>NUCLEOTIDE SEQUENCE [LARGE SCALE GENOMIC DNA]</scope>
    <source>
        <strain evidence="8 9">BL J</strain>
    </source>
</reference>
<protein>
    <recommendedName>
        <fullName evidence="2">histidine kinase</fullName>
        <ecNumber evidence="2">2.7.13.3</ecNumber>
    </recommendedName>
</protein>
<gene>
    <name evidence="8" type="ORF">M595_3553</name>
</gene>
<dbReference type="OrthoDB" id="568844at2"/>
<dbReference type="PANTHER" id="PTHR43711:SF26">
    <property type="entry name" value="SENSOR HISTIDINE KINASE RCSC"/>
    <property type="match status" value="1"/>
</dbReference>
<dbReference type="InterPro" id="IPR025751">
    <property type="entry name" value="RsbRD_N_dom"/>
</dbReference>
<dbReference type="InterPro" id="IPR005467">
    <property type="entry name" value="His_kinase_dom"/>
</dbReference>
<evidence type="ECO:0000256" key="4">
    <source>
        <dbReference type="ARBA" id="ARBA00022679"/>
    </source>
</evidence>
<dbReference type="EC" id="2.7.13.3" evidence="2"/>
<sequence>MKDLGQSLSSQLELIVERWVEAVHRDREIESAKDIAYQAVKNSLPDVLAEVARLLSKQYLGDQEQLEEKSLHHGFVRAEQGYDTAEIMREYRLLRTIILDILHPDLLTGSVDEVLQAIKILDSVLDAIIANSLESYIEARLTELQQMQGQLTLTNQELTRLVQVQKDNLAYLAHELKTPLNSIIGYSDLLIREQQKRLKSQDKVTATNLDSIERVLRNGRLLLKIINDALEISRYDQGCMQLNLERINVGSLIEEIIEEGLKPQAKAKELEIFIDVKLAPLQVLTDPLRIQQLINNLVTNAIKYTKEGNITVICQQLNQQEWSIVVSDTGIGISEENKVNIFESYFQVDPIDNPLESIGLGLAIVSLVVRLFKGKVQVNSTVGEGSVFTITLPFILEKN</sequence>
<dbReference type="InterPro" id="IPR050736">
    <property type="entry name" value="Sensor_HK_Regulatory"/>
</dbReference>
<dbReference type="SUPFAM" id="SSF47384">
    <property type="entry name" value="Homodimeric domain of signal transducing histidine kinase"/>
    <property type="match status" value="1"/>
</dbReference>
<dbReference type="InterPro" id="IPR036097">
    <property type="entry name" value="HisK_dim/P_sf"/>
</dbReference>
<evidence type="ECO:0000256" key="2">
    <source>
        <dbReference type="ARBA" id="ARBA00012438"/>
    </source>
</evidence>
<evidence type="ECO:0000313" key="9">
    <source>
        <dbReference type="Proteomes" id="UP000017127"/>
    </source>
</evidence>
<comment type="catalytic activity">
    <reaction evidence="1">
        <text>ATP + protein L-histidine = ADP + protein N-phospho-L-histidine.</text>
        <dbReference type="EC" id="2.7.13.3"/>
    </reaction>
</comment>
<dbReference type="SUPFAM" id="SSF55874">
    <property type="entry name" value="ATPase domain of HSP90 chaperone/DNA topoisomerase II/histidine kinase"/>
    <property type="match status" value="1"/>
</dbReference>
<dbReference type="InterPro" id="IPR003594">
    <property type="entry name" value="HATPase_dom"/>
</dbReference>
<evidence type="ECO:0000259" key="7">
    <source>
        <dbReference type="PROSITE" id="PS50109"/>
    </source>
</evidence>
<dbReference type="RefSeq" id="WP_023067329.1">
    <property type="nucleotide sequence ID" value="NZ_AUZM01000036.1"/>
</dbReference>
<organism evidence="8 9">
    <name type="scientific">Lyngbya aestuarii BL J</name>
    <dbReference type="NCBI Taxonomy" id="1348334"/>
    <lineage>
        <taxon>Bacteria</taxon>
        <taxon>Bacillati</taxon>
        <taxon>Cyanobacteriota</taxon>
        <taxon>Cyanophyceae</taxon>
        <taxon>Oscillatoriophycideae</taxon>
        <taxon>Oscillatoriales</taxon>
        <taxon>Microcoleaceae</taxon>
        <taxon>Lyngbya</taxon>
    </lineage>
</organism>
<dbReference type="PRINTS" id="PR00344">
    <property type="entry name" value="BCTRLSENSOR"/>
</dbReference>
<dbReference type="Pfam" id="PF14361">
    <property type="entry name" value="RsbRD_N"/>
    <property type="match status" value="1"/>
</dbReference>
<name>U7QHF4_9CYAN</name>
<dbReference type="Gene3D" id="3.30.565.10">
    <property type="entry name" value="Histidine kinase-like ATPase, C-terminal domain"/>
    <property type="match status" value="1"/>
</dbReference>
<dbReference type="Proteomes" id="UP000017127">
    <property type="component" value="Unassembled WGS sequence"/>
</dbReference>
<dbReference type="Pfam" id="PF00512">
    <property type="entry name" value="HisKA"/>
    <property type="match status" value="1"/>
</dbReference>
<dbReference type="InterPro" id="IPR036890">
    <property type="entry name" value="HATPase_C_sf"/>
</dbReference>
<dbReference type="CDD" id="cd00082">
    <property type="entry name" value="HisKA"/>
    <property type="match status" value="1"/>
</dbReference>
<dbReference type="AlphaFoldDB" id="U7QHF4"/>
<dbReference type="InterPro" id="IPR003661">
    <property type="entry name" value="HisK_dim/P_dom"/>
</dbReference>
<evidence type="ECO:0000256" key="5">
    <source>
        <dbReference type="ARBA" id="ARBA00022777"/>
    </source>
</evidence>
<proteinExistence type="predicted"/>
<feature type="domain" description="Histidine kinase" evidence="7">
    <location>
        <begin position="171"/>
        <end position="396"/>
    </location>
</feature>
<keyword evidence="3" id="KW-0597">Phosphoprotein</keyword>
<keyword evidence="5 8" id="KW-0418">Kinase</keyword>
<dbReference type="FunFam" id="3.30.565.10:FF:000006">
    <property type="entry name" value="Sensor histidine kinase WalK"/>
    <property type="match status" value="1"/>
</dbReference>
<dbReference type="PATRIC" id="fig|1348334.3.peg.3436"/>
<dbReference type="Pfam" id="PF02518">
    <property type="entry name" value="HATPase_c"/>
    <property type="match status" value="1"/>
</dbReference>
<dbReference type="EMBL" id="AUZM01000036">
    <property type="protein sequence ID" value="ERT06490.1"/>
    <property type="molecule type" value="Genomic_DNA"/>
</dbReference>
<evidence type="ECO:0000256" key="6">
    <source>
        <dbReference type="ARBA" id="ARBA00023012"/>
    </source>
</evidence>
<dbReference type="PANTHER" id="PTHR43711">
    <property type="entry name" value="TWO-COMPONENT HISTIDINE KINASE"/>
    <property type="match status" value="1"/>
</dbReference>
<dbReference type="InterPro" id="IPR004358">
    <property type="entry name" value="Sig_transdc_His_kin-like_C"/>
</dbReference>
<dbReference type="PROSITE" id="PS50109">
    <property type="entry name" value="HIS_KIN"/>
    <property type="match status" value="1"/>
</dbReference>
<dbReference type="GO" id="GO:0000155">
    <property type="term" value="F:phosphorelay sensor kinase activity"/>
    <property type="evidence" value="ECO:0007669"/>
    <property type="project" value="InterPro"/>
</dbReference>
<dbReference type="SMART" id="SM00387">
    <property type="entry name" value="HATPase_c"/>
    <property type="match status" value="1"/>
</dbReference>